<dbReference type="PANTHER" id="PTHR37984:SF5">
    <property type="entry name" value="PROTEIN NYNRIN-LIKE"/>
    <property type="match status" value="1"/>
</dbReference>
<accession>A0ABM3ZXB7</accession>
<evidence type="ECO:0000259" key="1">
    <source>
        <dbReference type="PROSITE" id="PS50994"/>
    </source>
</evidence>
<name>A0ABM3ZXB7_ZIZJJ</name>
<gene>
    <name evidence="3" type="primary">LOC132800141</name>
</gene>
<dbReference type="InterPro" id="IPR050951">
    <property type="entry name" value="Retrovirus_Pol_polyprotein"/>
</dbReference>
<dbReference type="PROSITE" id="PS50994">
    <property type="entry name" value="INTEGRASE"/>
    <property type="match status" value="1"/>
</dbReference>
<dbReference type="InterPro" id="IPR012337">
    <property type="entry name" value="RNaseH-like_sf"/>
</dbReference>
<evidence type="ECO:0000313" key="3">
    <source>
        <dbReference type="RefSeq" id="XP_060669130.1"/>
    </source>
</evidence>
<dbReference type="PANTHER" id="PTHR37984">
    <property type="entry name" value="PROTEIN CBG26694"/>
    <property type="match status" value="1"/>
</dbReference>
<dbReference type="Proteomes" id="UP001652623">
    <property type="component" value="Chromosome 12"/>
</dbReference>
<dbReference type="InterPro" id="IPR001584">
    <property type="entry name" value="Integrase_cat-core"/>
</dbReference>
<dbReference type="SUPFAM" id="SSF53098">
    <property type="entry name" value="Ribonuclease H-like"/>
    <property type="match status" value="1"/>
</dbReference>
<proteinExistence type="predicted"/>
<dbReference type="Gene3D" id="3.30.420.10">
    <property type="entry name" value="Ribonuclease H-like superfamily/Ribonuclease H"/>
    <property type="match status" value="1"/>
</dbReference>
<dbReference type="GeneID" id="132800141"/>
<reference evidence="3" key="1">
    <citation type="submission" date="2025-08" db="UniProtKB">
        <authorList>
            <consortium name="RefSeq"/>
        </authorList>
    </citation>
    <scope>IDENTIFICATION</scope>
    <source>
        <tissue evidence="3">Seedling</tissue>
    </source>
</reference>
<feature type="domain" description="Integrase catalytic" evidence="1">
    <location>
        <begin position="1"/>
        <end position="140"/>
    </location>
</feature>
<organism evidence="2 3">
    <name type="scientific">Ziziphus jujuba</name>
    <name type="common">Chinese jujube</name>
    <name type="synonym">Ziziphus sativa</name>
    <dbReference type="NCBI Taxonomy" id="326968"/>
    <lineage>
        <taxon>Eukaryota</taxon>
        <taxon>Viridiplantae</taxon>
        <taxon>Streptophyta</taxon>
        <taxon>Embryophyta</taxon>
        <taxon>Tracheophyta</taxon>
        <taxon>Spermatophyta</taxon>
        <taxon>Magnoliopsida</taxon>
        <taxon>eudicotyledons</taxon>
        <taxon>Gunneridae</taxon>
        <taxon>Pentapetalae</taxon>
        <taxon>rosids</taxon>
        <taxon>fabids</taxon>
        <taxon>Rosales</taxon>
        <taxon>Rhamnaceae</taxon>
        <taxon>Paliureae</taxon>
        <taxon>Ziziphus</taxon>
    </lineage>
</organism>
<keyword evidence="2" id="KW-1185">Reference proteome</keyword>
<dbReference type="InterPro" id="IPR036397">
    <property type="entry name" value="RNaseH_sf"/>
</dbReference>
<sequence length="168" mass="19570">MKTVNQADVIKFIKEDIIHRFSISKTIIANRGMVFTGKAIETFIKEYEIKLTHLTPYFAQANSQAEATNKVLKGILEKMVDENPRNWHNLLYETLRAYWTSKRSGNKIKELDEVILAALDHRQIHKKAVARAYNKRMRFKNVNEGDSVWKVILPISSKDPKYGKWSFT</sequence>
<dbReference type="RefSeq" id="XP_060669130.1">
    <property type="nucleotide sequence ID" value="XM_060813147.1"/>
</dbReference>
<evidence type="ECO:0000313" key="2">
    <source>
        <dbReference type="Proteomes" id="UP001652623"/>
    </source>
</evidence>
<protein>
    <submittedName>
        <fullName evidence="3">Uncharacterized protein LOC132800141</fullName>
    </submittedName>
</protein>